<sequence>MPTARLTLELNIEGAHSLKDRRQVVRSLKDKLRHAFNISIAEMDEAVVYNRAVLGVAAISHSTEYLLGLLEEVERAATRIGVGLGAEILDATVELLD</sequence>
<dbReference type="SUPFAM" id="SSF103007">
    <property type="entry name" value="Hypothetical protein TT1725"/>
    <property type="match status" value="1"/>
</dbReference>
<name>E8V7G4_TERSS</name>
<evidence type="ECO:0000313" key="2">
    <source>
        <dbReference type="Proteomes" id="UP000006844"/>
    </source>
</evidence>
<dbReference type="Proteomes" id="UP000006844">
    <property type="component" value="Chromosome"/>
</dbReference>
<dbReference type="AlphaFoldDB" id="E8V7G4"/>
<evidence type="ECO:0008006" key="3">
    <source>
        <dbReference type="Google" id="ProtNLM"/>
    </source>
</evidence>
<dbReference type="KEGG" id="tsa:AciPR4_3182"/>
<dbReference type="OrthoDB" id="9809023at2"/>
<proteinExistence type="predicted"/>
<dbReference type="PANTHER" id="PTHR36441:SF1">
    <property type="entry name" value="DUF503 DOMAIN-CONTAINING PROTEIN"/>
    <property type="match status" value="1"/>
</dbReference>
<dbReference type="InterPro" id="IPR036746">
    <property type="entry name" value="TT1725-like_sf"/>
</dbReference>
<dbReference type="RefSeq" id="WP_013569669.1">
    <property type="nucleotide sequence ID" value="NC_014963.1"/>
</dbReference>
<dbReference type="Gene3D" id="3.30.70.1120">
    <property type="entry name" value="TT1725-like"/>
    <property type="match status" value="1"/>
</dbReference>
<dbReference type="EMBL" id="CP002467">
    <property type="protein sequence ID" value="ADV83938.1"/>
    <property type="molecule type" value="Genomic_DNA"/>
</dbReference>
<protein>
    <recommendedName>
        <fullName evidence="3">YlxP-like protein</fullName>
    </recommendedName>
</protein>
<dbReference type="Pfam" id="PF04456">
    <property type="entry name" value="DUF503"/>
    <property type="match status" value="1"/>
</dbReference>
<accession>E8V7G4</accession>
<dbReference type="STRING" id="401053.AciPR4_3182"/>
<dbReference type="InterPro" id="IPR007546">
    <property type="entry name" value="DUF503"/>
</dbReference>
<organism evidence="1 2">
    <name type="scientific">Terriglobus saanensis (strain ATCC BAA-1853 / DSM 23119 / SP1PR4)</name>
    <dbReference type="NCBI Taxonomy" id="401053"/>
    <lineage>
        <taxon>Bacteria</taxon>
        <taxon>Pseudomonadati</taxon>
        <taxon>Acidobacteriota</taxon>
        <taxon>Terriglobia</taxon>
        <taxon>Terriglobales</taxon>
        <taxon>Acidobacteriaceae</taxon>
        <taxon>Terriglobus</taxon>
    </lineage>
</organism>
<dbReference type="eggNOG" id="COG1550">
    <property type="taxonomic scope" value="Bacteria"/>
</dbReference>
<reference evidence="1 2" key="1">
    <citation type="journal article" date="2012" name="Stand. Genomic Sci.">
        <title>Complete genome sequence of Terriglobus saanensis type strain SP1PR4(T), an Acidobacteria from tundra soil.</title>
        <authorList>
            <person name="Rawat S.R."/>
            <person name="Mannisto M.K."/>
            <person name="Starovoytov V."/>
            <person name="Goodwin L."/>
            <person name="Nolan M."/>
            <person name="Hauser L."/>
            <person name="Land M."/>
            <person name="Davenport K.W."/>
            <person name="Woyke T."/>
            <person name="Haggblom M.M."/>
        </authorList>
    </citation>
    <scope>NUCLEOTIDE SEQUENCE</scope>
    <source>
        <strain evidence="2">ATCC BAA-1853 / DSM 23119 / SP1PR4</strain>
    </source>
</reference>
<dbReference type="PANTHER" id="PTHR36441">
    <property type="entry name" value="HYPOTHETICAL CYTOSOLIC PROTEIN"/>
    <property type="match status" value="1"/>
</dbReference>
<dbReference type="HOGENOM" id="CLU_149981_4_0_0"/>
<keyword evidence="2" id="KW-1185">Reference proteome</keyword>
<gene>
    <name evidence="1" type="ordered locus">AciPR4_3182</name>
</gene>
<evidence type="ECO:0000313" key="1">
    <source>
        <dbReference type="EMBL" id="ADV83938.1"/>
    </source>
</evidence>